<dbReference type="Pfam" id="PF00067">
    <property type="entry name" value="p450"/>
    <property type="match status" value="1"/>
</dbReference>
<dbReference type="GO" id="GO:0000981">
    <property type="term" value="F:DNA-binding transcription factor activity, RNA polymerase II-specific"/>
    <property type="evidence" value="ECO:0007669"/>
    <property type="project" value="InterPro"/>
</dbReference>
<dbReference type="GO" id="GO:0004497">
    <property type="term" value="F:monooxygenase activity"/>
    <property type="evidence" value="ECO:0007669"/>
    <property type="project" value="UniProtKB-KW"/>
</dbReference>
<dbReference type="Pfam" id="PF00172">
    <property type="entry name" value="Zn_clus"/>
    <property type="match status" value="1"/>
</dbReference>
<dbReference type="InterPro" id="IPR001128">
    <property type="entry name" value="Cyt_P450"/>
</dbReference>
<feature type="compositionally biased region" description="Polar residues" evidence="10">
    <location>
        <begin position="603"/>
        <end position="620"/>
    </location>
</feature>
<dbReference type="Gene3D" id="1.10.630.10">
    <property type="entry name" value="Cytochrome P450"/>
    <property type="match status" value="1"/>
</dbReference>
<comment type="cofactor">
    <cofactor evidence="1 9">
        <name>heme</name>
        <dbReference type="ChEBI" id="CHEBI:30413"/>
    </cofactor>
</comment>
<feature type="region of interest" description="Disordered" evidence="10">
    <location>
        <begin position="591"/>
        <end position="629"/>
    </location>
</feature>
<dbReference type="InterPro" id="IPR001138">
    <property type="entry name" value="Zn2Cys6_DnaBD"/>
</dbReference>
<dbReference type="InterPro" id="IPR036864">
    <property type="entry name" value="Zn2-C6_fun-type_DNA-bd_sf"/>
</dbReference>
<keyword evidence="4 9" id="KW-0479">Metal-binding</keyword>
<dbReference type="InterPro" id="IPR017972">
    <property type="entry name" value="Cyt_P450_CS"/>
</dbReference>
<evidence type="ECO:0000259" key="12">
    <source>
        <dbReference type="PROSITE" id="PS50048"/>
    </source>
</evidence>
<evidence type="ECO:0000256" key="8">
    <source>
        <dbReference type="ARBA" id="ARBA00023242"/>
    </source>
</evidence>
<keyword evidence="3 9" id="KW-0349">Heme</keyword>
<dbReference type="PROSITE" id="PS50048">
    <property type="entry name" value="ZN2_CY6_FUNGAL_2"/>
    <property type="match status" value="1"/>
</dbReference>
<keyword evidence="5" id="KW-0560">Oxidoreductase</keyword>
<dbReference type="GO" id="GO:0008270">
    <property type="term" value="F:zinc ion binding"/>
    <property type="evidence" value="ECO:0007669"/>
    <property type="project" value="InterPro"/>
</dbReference>
<dbReference type="GO" id="GO:0005506">
    <property type="term" value="F:iron ion binding"/>
    <property type="evidence" value="ECO:0007669"/>
    <property type="project" value="InterPro"/>
</dbReference>
<feature type="signal peptide" evidence="11">
    <location>
        <begin position="1"/>
        <end position="19"/>
    </location>
</feature>
<dbReference type="CDD" id="cd11041">
    <property type="entry name" value="CYP503A1-like"/>
    <property type="match status" value="1"/>
</dbReference>
<dbReference type="GO" id="GO:0003677">
    <property type="term" value="F:DNA binding"/>
    <property type="evidence" value="ECO:0007669"/>
    <property type="project" value="InterPro"/>
</dbReference>
<dbReference type="InterPro" id="IPR036396">
    <property type="entry name" value="Cyt_P450_sf"/>
</dbReference>
<evidence type="ECO:0000256" key="2">
    <source>
        <dbReference type="ARBA" id="ARBA00010617"/>
    </source>
</evidence>
<feature type="compositionally biased region" description="Low complexity" evidence="10">
    <location>
        <begin position="554"/>
        <end position="570"/>
    </location>
</feature>
<dbReference type="AlphaFoldDB" id="A0A9P7U8C8"/>
<evidence type="ECO:0000256" key="5">
    <source>
        <dbReference type="ARBA" id="ARBA00023002"/>
    </source>
</evidence>
<dbReference type="PROSITE" id="PS00086">
    <property type="entry name" value="CYTOCHROME_P450"/>
    <property type="match status" value="1"/>
</dbReference>
<feature type="chain" id="PRO_5040386383" description="Zn(2)-C6 fungal-type domain-containing protein" evidence="11">
    <location>
        <begin position="20"/>
        <end position="1187"/>
    </location>
</feature>
<proteinExistence type="inferred from homology"/>
<dbReference type="Pfam" id="PF04082">
    <property type="entry name" value="Fungal_trans"/>
    <property type="match status" value="1"/>
</dbReference>
<gene>
    <name evidence="13" type="ORF">JMJ77_003455</name>
</gene>
<dbReference type="Gene3D" id="4.10.240.10">
    <property type="entry name" value="Zn(2)-C6 fungal-type DNA-binding domain"/>
    <property type="match status" value="1"/>
</dbReference>
<feature type="domain" description="Zn(2)-C6 fungal-type" evidence="12">
    <location>
        <begin position="504"/>
        <end position="531"/>
    </location>
</feature>
<comment type="caution">
    <text evidence="13">The sequence shown here is derived from an EMBL/GenBank/DDBJ whole genome shotgun (WGS) entry which is preliminary data.</text>
</comment>
<dbReference type="InterPro" id="IPR002403">
    <property type="entry name" value="Cyt_P450_E_grp-IV"/>
</dbReference>
<evidence type="ECO:0000256" key="6">
    <source>
        <dbReference type="ARBA" id="ARBA00023004"/>
    </source>
</evidence>
<dbReference type="SMART" id="SM00066">
    <property type="entry name" value="GAL4"/>
    <property type="match status" value="1"/>
</dbReference>
<dbReference type="GO" id="GO:0016705">
    <property type="term" value="F:oxidoreductase activity, acting on paired donors, with incorporation or reduction of molecular oxygen"/>
    <property type="evidence" value="ECO:0007669"/>
    <property type="project" value="InterPro"/>
</dbReference>
<dbReference type="InterPro" id="IPR007219">
    <property type="entry name" value="XnlR_reg_dom"/>
</dbReference>
<evidence type="ECO:0000313" key="13">
    <source>
        <dbReference type="EMBL" id="KAG7041349.1"/>
    </source>
</evidence>
<keyword evidence="7" id="KW-0503">Monooxygenase</keyword>
<keyword evidence="6 9" id="KW-0408">Iron</keyword>
<name>A0A9P7U8C8_9PEZI</name>
<dbReference type="SMART" id="SM00906">
    <property type="entry name" value="Fungal_trans"/>
    <property type="match status" value="1"/>
</dbReference>
<accession>A0A9P7U8C8</accession>
<dbReference type="PANTHER" id="PTHR46206:SF2">
    <property type="entry name" value="CYTOCHROME P450 MONOOXYGENASE AUSG-RELATED"/>
    <property type="match status" value="1"/>
</dbReference>
<evidence type="ECO:0000256" key="11">
    <source>
        <dbReference type="SAM" id="SignalP"/>
    </source>
</evidence>
<keyword evidence="14" id="KW-1185">Reference proteome</keyword>
<dbReference type="EMBL" id="JAESDN010000015">
    <property type="protein sequence ID" value="KAG7041349.1"/>
    <property type="molecule type" value="Genomic_DNA"/>
</dbReference>
<evidence type="ECO:0000313" key="14">
    <source>
        <dbReference type="Proteomes" id="UP000699042"/>
    </source>
</evidence>
<reference evidence="13" key="1">
    <citation type="submission" date="2021-05" db="EMBL/GenBank/DDBJ databases">
        <title>Comparative genomics of three Colletotrichum scovillei strains and genetic complementation revealed genes involved fungal growth and virulence on chili pepper.</title>
        <authorList>
            <person name="Hsieh D.-K."/>
            <person name="Chuang S.-C."/>
            <person name="Chen C.-Y."/>
            <person name="Chao Y.-T."/>
            <person name="Lu M.-Y.J."/>
            <person name="Lee M.-H."/>
            <person name="Shih M.-C."/>
        </authorList>
    </citation>
    <scope>NUCLEOTIDE SEQUENCE</scope>
    <source>
        <strain evidence="13">Coll-153</strain>
    </source>
</reference>
<organism evidence="13 14">
    <name type="scientific">Colletotrichum scovillei</name>
    <dbReference type="NCBI Taxonomy" id="1209932"/>
    <lineage>
        <taxon>Eukaryota</taxon>
        <taxon>Fungi</taxon>
        <taxon>Dikarya</taxon>
        <taxon>Ascomycota</taxon>
        <taxon>Pezizomycotina</taxon>
        <taxon>Sordariomycetes</taxon>
        <taxon>Hypocreomycetidae</taxon>
        <taxon>Glomerellales</taxon>
        <taxon>Glomerellaceae</taxon>
        <taxon>Colletotrichum</taxon>
        <taxon>Colletotrichum acutatum species complex</taxon>
    </lineage>
</organism>
<sequence>MFSTVWAWVLLCGVAAALAYRRSVSKLSGIPLVGFEVKDPKQRKGQYTFNAPGIVQTGYEKFKDRIFGVDTADGVKLIFPHQYVDEISKEPGLSFQNSLDEDLLIDYTYMGGLKQFALSTFKREVTPHLQWTSVNIYPKMLRMLGILTARVMIDSEAPHNETWVTLTTEYLHAGVRHAHALKFWPPMLRPVVHRFVSGYAEVQRQLNLGRSIVVDAIRKIDEREKNGVPEPQPTSVLYHMSRKAPGTSSAVIDMHLKEQLNLAVGGIHTTSAVLTQTLFELSAHPEYIPELRKEVIDTLIKFNGQFSKAALWDMHKLDSFIRETHRLNSPNLTTLQRRAIQDVTLSDGTFIPSGTKLEFPTFAIHRDSEFFVDATEFDGFRFLRLRQEDDKDGGKHHYVSARRDMLGWGFGKTACPGRFLADIEIKLIVAFILMNYDIKNPDGQGRHAHIHFENQVFPDPVNPVLMKKILREDIDGNGYVRQQNKYSMAFQIGTIDDAVPRNRACDFCFEKKIKCDREDPCANCRAASVDCLRRRPKRRIRHAAYVRNNSLAITSTRRNPPSPRTTTRSPQAAPHQLHGNFSALEQRSEPRFHDEGNVPGETPASQNSKQKSTCSTTTETGPAAAQAHSHIGSELESRLGLDAGKREVLRAALAFAKQASQQPSVIAYEEDSSEAFDIFSETSYPTAESLYLILSSPRKSIGQSFTMDIGSVISEETLERQALELIEKSVNGATRVHYIVTVNFFVWMYLGASNYHTTGSIMAQHILKRRQQYEKNLQAALCRIGVLDQPSLPLLQALLSGAMFMLLSGKLEMCWQLSASASRVCMALGGPRRISSQTMAAHELRETRYTLSICYMFDRALALSMNRCLALPEFDMNPTELVPPDAKKPYTSLIQVFLQLAEVQSDIAHHTKIKNMKTREDVETVQTLQGKMWKIKETIRECQKQPLHTEEKYLQAEWMGVDFVYHSVMTSVVKLHPYLMDDTGLHQQLLGYARTSLSSLSEMLSIAKTLVDFHLFRVSVSWLILLYPVYPFFVIFTHTVNTSSLQDYSLITQVTTRLQEFAGHNPALMGVQKLFEEFVQLCRPIFEVNKSIDATSPPLLEIASLPTQKTTSHTQHNRVSQGLSGPSEIGSFTSLVQDALSIPVTGDHAASGITFPDLSTLEENELLAELYSTHPSIGWIDGNWSIS</sequence>
<comment type="similarity">
    <text evidence="2">Belongs to the cytochrome P450 family.</text>
</comment>
<feature type="binding site" description="axial binding residue" evidence="9">
    <location>
        <position position="415"/>
    </location>
    <ligand>
        <name>heme</name>
        <dbReference type="ChEBI" id="CHEBI:30413"/>
    </ligand>
    <ligandPart>
        <name>Fe</name>
        <dbReference type="ChEBI" id="CHEBI:18248"/>
    </ligandPart>
</feature>
<evidence type="ECO:0000256" key="10">
    <source>
        <dbReference type="SAM" id="MobiDB-lite"/>
    </source>
</evidence>
<keyword evidence="11" id="KW-0732">Signal</keyword>
<dbReference type="SUPFAM" id="SSF57701">
    <property type="entry name" value="Zn2/Cys6 DNA-binding domain"/>
    <property type="match status" value="1"/>
</dbReference>
<dbReference type="PRINTS" id="PR00465">
    <property type="entry name" value="EP450IV"/>
</dbReference>
<protein>
    <recommendedName>
        <fullName evidence="12">Zn(2)-C6 fungal-type domain-containing protein</fullName>
    </recommendedName>
</protein>
<evidence type="ECO:0000256" key="9">
    <source>
        <dbReference type="PIRSR" id="PIRSR602403-1"/>
    </source>
</evidence>
<dbReference type="CDD" id="cd00067">
    <property type="entry name" value="GAL4"/>
    <property type="match status" value="1"/>
</dbReference>
<evidence type="ECO:0000256" key="4">
    <source>
        <dbReference type="ARBA" id="ARBA00022723"/>
    </source>
</evidence>
<dbReference type="SUPFAM" id="SSF48264">
    <property type="entry name" value="Cytochrome P450"/>
    <property type="match status" value="1"/>
</dbReference>
<evidence type="ECO:0000256" key="3">
    <source>
        <dbReference type="ARBA" id="ARBA00022617"/>
    </source>
</evidence>
<dbReference type="Proteomes" id="UP000699042">
    <property type="component" value="Unassembled WGS sequence"/>
</dbReference>
<dbReference type="CDD" id="cd12148">
    <property type="entry name" value="fungal_TF_MHR"/>
    <property type="match status" value="1"/>
</dbReference>
<keyword evidence="8" id="KW-0539">Nucleus</keyword>
<evidence type="ECO:0000256" key="7">
    <source>
        <dbReference type="ARBA" id="ARBA00023033"/>
    </source>
</evidence>
<feature type="region of interest" description="Disordered" evidence="10">
    <location>
        <begin position="547"/>
        <end position="576"/>
    </location>
</feature>
<dbReference type="GO" id="GO:0020037">
    <property type="term" value="F:heme binding"/>
    <property type="evidence" value="ECO:0007669"/>
    <property type="project" value="InterPro"/>
</dbReference>
<evidence type="ECO:0000256" key="1">
    <source>
        <dbReference type="ARBA" id="ARBA00001971"/>
    </source>
</evidence>
<dbReference type="PANTHER" id="PTHR46206">
    <property type="entry name" value="CYTOCHROME P450"/>
    <property type="match status" value="1"/>
</dbReference>
<dbReference type="GO" id="GO:0006351">
    <property type="term" value="P:DNA-templated transcription"/>
    <property type="evidence" value="ECO:0007669"/>
    <property type="project" value="InterPro"/>
</dbReference>